<dbReference type="Gene3D" id="3.80.10.10">
    <property type="entry name" value="Ribonuclease Inhibitor"/>
    <property type="match status" value="1"/>
</dbReference>
<dbReference type="EnsemblPlants" id="AUR62002983-RA">
    <property type="protein sequence ID" value="AUR62002983-RA:cds"/>
    <property type="gene ID" value="AUR62002983"/>
</dbReference>
<dbReference type="PANTHER" id="PTHR31639">
    <property type="entry name" value="F-BOX PROTEIN-LIKE"/>
    <property type="match status" value="1"/>
</dbReference>
<proteinExistence type="predicted"/>
<dbReference type="InterPro" id="IPR032675">
    <property type="entry name" value="LRR_dom_sf"/>
</dbReference>
<dbReference type="PANTHER" id="PTHR31639:SF256">
    <property type="entry name" value="OS07G0242900 PROTEIN"/>
    <property type="match status" value="1"/>
</dbReference>
<dbReference type="Proteomes" id="UP000596660">
    <property type="component" value="Unplaced"/>
</dbReference>
<feature type="domain" description="F-box/LRR-repeat protein 15/At3g58940/PEG3-like LRR" evidence="1">
    <location>
        <begin position="43"/>
        <end position="180"/>
    </location>
</feature>
<protein>
    <recommendedName>
        <fullName evidence="1">F-box/LRR-repeat protein 15/At3g58940/PEG3-like LRR domain-containing protein</fullName>
    </recommendedName>
</protein>
<reference evidence="2" key="2">
    <citation type="submission" date="2021-03" db="UniProtKB">
        <authorList>
            <consortium name="EnsemblPlants"/>
        </authorList>
    </citation>
    <scope>IDENTIFICATION</scope>
</reference>
<organism evidence="2 3">
    <name type="scientific">Chenopodium quinoa</name>
    <name type="common">Quinoa</name>
    <dbReference type="NCBI Taxonomy" id="63459"/>
    <lineage>
        <taxon>Eukaryota</taxon>
        <taxon>Viridiplantae</taxon>
        <taxon>Streptophyta</taxon>
        <taxon>Embryophyta</taxon>
        <taxon>Tracheophyta</taxon>
        <taxon>Spermatophyta</taxon>
        <taxon>Magnoliopsida</taxon>
        <taxon>eudicotyledons</taxon>
        <taxon>Gunneridae</taxon>
        <taxon>Pentapetalae</taxon>
        <taxon>Caryophyllales</taxon>
        <taxon>Chenopodiaceae</taxon>
        <taxon>Chenopodioideae</taxon>
        <taxon>Atripliceae</taxon>
        <taxon>Chenopodium</taxon>
    </lineage>
</organism>
<evidence type="ECO:0000313" key="3">
    <source>
        <dbReference type="Proteomes" id="UP000596660"/>
    </source>
</evidence>
<evidence type="ECO:0000259" key="1">
    <source>
        <dbReference type="Pfam" id="PF24758"/>
    </source>
</evidence>
<keyword evidence="3" id="KW-1185">Reference proteome</keyword>
<dbReference type="AlphaFoldDB" id="A0A803KVC5"/>
<reference evidence="2" key="1">
    <citation type="journal article" date="2017" name="Nature">
        <title>The genome of Chenopodium quinoa.</title>
        <authorList>
            <person name="Jarvis D.E."/>
            <person name="Ho Y.S."/>
            <person name="Lightfoot D.J."/>
            <person name="Schmoeckel S.M."/>
            <person name="Li B."/>
            <person name="Borm T.J.A."/>
            <person name="Ohyanagi H."/>
            <person name="Mineta K."/>
            <person name="Michell C.T."/>
            <person name="Saber N."/>
            <person name="Kharbatia N.M."/>
            <person name="Rupper R.R."/>
            <person name="Sharp A.R."/>
            <person name="Dally N."/>
            <person name="Boughton B.A."/>
            <person name="Woo Y.H."/>
            <person name="Gao G."/>
            <person name="Schijlen E.G.W.M."/>
            <person name="Guo X."/>
            <person name="Momin A.A."/>
            <person name="Negrao S."/>
            <person name="Al-Babili S."/>
            <person name="Gehring C."/>
            <person name="Roessner U."/>
            <person name="Jung C."/>
            <person name="Murphy K."/>
            <person name="Arold S.T."/>
            <person name="Gojobori T."/>
            <person name="van der Linden C.G."/>
            <person name="van Loo E.N."/>
            <person name="Jellen E.N."/>
            <person name="Maughan P.J."/>
            <person name="Tester M."/>
        </authorList>
    </citation>
    <scope>NUCLEOTIDE SEQUENCE [LARGE SCALE GENOMIC DNA]</scope>
    <source>
        <strain evidence="2">cv. PI 614886</strain>
    </source>
</reference>
<sequence length="308" mass="34937">MWETYNTIINNSFLHHHGPIHEFYLYIPDNGQNNGSYQKTLNLNAWLHFLSHNGVKKITLINYLCLFAAIPLPSHIYSCIELEELTLSKGFILKRPSTEFKCIKHIRKLELNSITLDGDIFSNLIANCPKLIILKLEHCLYHKNIVIDAPKLENLTLNVSSSIGLLSFKNIPNLAKLELSWCDSSITDRQTAEAADAIKKLAASCDLKSLFLRDYKSNKVSRPNINVEVEHDYDYDNNYKLGNLVEVDIDGVTASKAELKLIEYVLSASIVLQRFTIKFGAIGDVAELKVQRKLNGFQRASPKTQIVF</sequence>
<accession>A0A803KVC5</accession>
<dbReference type="Gramene" id="AUR62002983-RA">
    <property type="protein sequence ID" value="AUR62002983-RA:cds"/>
    <property type="gene ID" value="AUR62002983"/>
</dbReference>
<evidence type="ECO:0000313" key="2">
    <source>
        <dbReference type="EnsemblPlants" id="AUR62002983-RA:cds"/>
    </source>
</evidence>
<dbReference type="Pfam" id="PF24758">
    <property type="entry name" value="LRR_At5g56370"/>
    <property type="match status" value="1"/>
</dbReference>
<dbReference type="InterPro" id="IPR055411">
    <property type="entry name" value="LRR_FXL15/At3g58940/PEG3-like"/>
</dbReference>
<name>A0A803KVC5_CHEQI</name>
<dbReference type="SUPFAM" id="SSF52047">
    <property type="entry name" value="RNI-like"/>
    <property type="match status" value="1"/>
</dbReference>